<proteinExistence type="predicted"/>
<evidence type="ECO:0000313" key="2">
    <source>
        <dbReference type="EMBL" id="KAJ1108362.1"/>
    </source>
</evidence>
<evidence type="ECO:0000313" key="3">
    <source>
        <dbReference type="Proteomes" id="UP001066276"/>
    </source>
</evidence>
<reference evidence="2" key="1">
    <citation type="journal article" date="2022" name="bioRxiv">
        <title>Sequencing and chromosome-scale assembly of the giantPleurodeles waltlgenome.</title>
        <authorList>
            <person name="Brown T."/>
            <person name="Elewa A."/>
            <person name="Iarovenko S."/>
            <person name="Subramanian E."/>
            <person name="Araus A.J."/>
            <person name="Petzold A."/>
            <person name="Susuki M."/>
            <person name="Suzuki K.-i.T."/>
            <person name="Hayashi T."/>
            <person name="Toyoda A."/>
            <person name="Oliveira C."/>
            <person name="Osipova E."/>
            <person name="Leigh N.D."/>
            <person name="Simon A."/>
            <person name="Yun M.H."/>
        </authorList>
    </citation>
    <scope>NUCLEOTIDE SEQUENCE</scope>
    <source>
        <strain evidence="2">20211129_DDA</strain>
        <tissue evidence="2">Liver</tissue>
    </source>
</reference>
<feature type="compositionally biased region" description="Basic and acidic residues" evidence="1">
    <location>
        <begin position="15"/>
        <end position="25"/>
    </location>
</feature>
<comment type="caution">
    <text evidence="2">The sequence shown here is derived from an EMBL/GenBank/DDBJ whole genome shotgun (WGS) entry which is preliminary data.</text>
</comment>
<evidence type="ECO:0000256" key="1">
    <source>
        <dbReference type="SAM" id="MobiDB-lite"/>
    </source>
</evidence>
<protein>
    <submittedName>
        <fullName evidence="2">Uncharacterized protein</fullName>
    </submittedName>
</protein>
<sequence length="67" mass="7305">MGSAWARGRGQAVDHGGRELKELRAGDASQVIGREPDRRQDTLVLSADSLEWCAEELGRSCVARPAR</sequence>
<dbReference type="Proteomes" id="UP001066276">
    <property type="component" value="Chromosome 9"/>
</dbReference>
<organism evidence="2 3">
    <name type="scientific">Pleurodeles waltl</name>
    <name type="common">Iberian ribbed newt</name>
    <dbReference type="NCBI Taxonomy" id="8319"/>
    <lineage>
        <taxon>Eukaryota</taxon>
        <taxon>Metazoa</taxon>
        <taxon>Chordata</taxon>
        <taxon>Craniata</taxon>
        <taxon>Vertebrata</taxon>
        <taxon>Euteleostomi</taxon>
        <taxon>Amphibia</taxon>
        <taxon>Batrachia</taxon>
        <taxon>Caudata</taxon>
        <taxon>Salamandroidea</taxon>
        <taxon>Salamandridae</taxon>
        <taxon>Pleurodelinae</taxon>
        <taxon>Pleurodeles</taxon>
    </lineage>
</organism>
<accession>A0AAV7N1E6</accession>
<dbReference type="EMBL" id="JANPWB010000013">
    <property type="protein sequence ID" value="KAJ1108362.1"/>
    <property type="molecule type" value="Genomic_DNA"/>
</dbReference>
<gene>
    <name evidence="2" type="ORF">NDU88_005738</name>
</gene>
<feature type="region of interest" description="Disordered" evidence="1">
    <location>
        <begin position="1"/>
        <end position="35"/>
    </location>
</feature>
<dbReference type="AlphaFoldDB" id="A0AAV7N1E6"/>
<name>A0AAV7N1E6_PLEWA</name>
<keyword evidence="3" id="KW-1185">Reference proteome</keyword>